<dbReference type="AlphaFoldDB" id="F7XW42"/>
<gene>
    <name evidence="2" type="ordered locus">midi_00591</name>
</gene>
<organism evidence="2 3">
    <name type="scientific">Midichloria mitochondrii (strain IricVA)</name>
    <dbReference type="NCBI Taxonomy" id="696127"/>
    <lineage>
        <taxon>Bacteria</taxon>
        <taxon>Pseudomonadati</taxon>
        <taxon>Pseudomonadota</taxon>
        <taxon>Alphaproteobacteria</taxon>
        <taxon>Rickettsiales</taxon>
        <taxon>Candidatus Midichloriaceae</taxon>
        <taxon>Candidatus Midichloria</taxon>
    </lineage>
</organism>
<dbReference type="EMBL" id="CP002130">
    <property type="protein sequence ID" value="AEI88891.1"/>
    <property type="molecule type" value="Genomic_DNA"/>
</dbReference>
<dbReference type="Proteomes" id="UP000006639">
    <property type="component" value="Chromosome"/>
</dbReference>
<keyword evidence="3" id="KW-1185">Reference proteome</keyword>
<protein>
    <submittedName>
        <fullName evidence="2">Uncharacterized protein</fullName>
    </submittedName>
</protein>
<dbReference type="HOGENOM" id="CLU_2862869_0_0_5"/>
<evidence type="ECO:0000256" key="1">
    <source>
        <dbReference type="SAM" id="Phobius"/>
    </source>
</evidence>
<keyword evidence="1" id="KW-0812">Transmembrane</keyword>
<feature type="transmembrane region" description="Helical" evidence="1">
    <location>
        <begin position="15"/>
        <end position="39"/>
    </location>
</feature>
<evidence type="ECO:0000313" key="2">
    <source>
        <dbReference type="EMBL" id="AEI88891.1"/>
    </source>
</evidence>
<keyword evidence="1" id="KW-0472">Membrane</keyword>
<dbReference type="KEGG" id="mmn:midi_00591"/>
<proteinExistence type="predicted"/>
<evidence type="ECO:0000313" key="3">
    <source>
        <dbReference type="Proteomes" id="UP000006639"/>
    </source>
</evidence>
<reference evidence="2 3" key="1">
    <citation type="journal article" date="2011" name="Mol. Biol. Evol.">
        <title>Phylogenomic evidence for the presence of a flagellum and cbb3 oxidase in the free-living mitochondrial ancestor.</title>
        <authorList>
            <person name="Sassera D."/>
            <person name="Lo N."/>
            <person name="Epis S."/>
            <person name="D'Auria G."/>
            <person name="Montagna M."/>
            <person name="Comandatore F."/>
            <person name="Horner D."/>
            <person name="Pereto J."/>
            <person name="Luciano A.M."/>
            <person name="Franciosi F."/>
            <person name="Ferri E."/>
            <person name="Crotti E."/>
            <person name="Bazzocchi C."/>
            <person name="Daffonchio D."/>
            <person name="Sacchi L."/>
            <person name="Moya A."/>
            <person name="Latorre A."/>
            <person name="Bandi C."/>
        </authorList>
    </citation>
    <scope>NUCLEOTIDE SEQUENCE [LARGE SCALE GENOMIC DNA]</scope>
    <source>
        <strain evidence="2 3">IricVA</strain>
    </source>
</reference>
<keyword evidence="1" id="KW-1133">Transmembrane helix</keyword>
<accession>F7XW42</accession>
<sequence length="64" mass="7101">MLILAGSILLSTSEAFNLLLSSIIVIGSLFTIAAMLELLREKAVVELKAKQQTNRKTFIIFITY</sequence>
<name>F7XW42_MIDMI</name>